<dbReference type="Proteomes" id="UP001151752">
    <property type="component" value="Chromosome 16"/>
</dbReference>
<comment type="caution">
    <text evidence="2">The sequence shown here is derived from an EMBL/GenBank/DDBJ whole genome shotgun (WGS) entry which is preliminary data.</text>
</comment>
<name>A0A9Q0X1W2_9ROSI</name>
<evidence type="ECO:0000313" key="3">
    <source>
        <dbReference type="Proteomes" id="UP001151752"/>
    </source>
</evidence>
<proteinExistence type="predicted"/>
<keyword evidence="1" id="KW-1133">Transmembrane helix</keyword>
<dbReference type="AlphaFoldDB" id="A0A9Q0X1W2"/>
<evidence type="ECO:0000256" key="1">
    <source>
        <dbReference type="SAM" id="Phobius"/>
    </source>
</evidence>
<accession>A0A9Q0X1W2</accession>
<evidence type="ECO:0000313" key="2">
    <source>
        <dbReference type="EMBL" id="KAJ6777755.1"/>
    </source>
</evidence>
<reference evidence="2" key="2">
    <citation type="journal article" date="2023" name="Int. J. Mol. Sci.">
        <title>De Novo Assembly and Annotation of 11 Diverse Shrub Willow (Salix) Genomes Reveals Novel Gene Organization in Sex-Linked Regions.</title>
        <authorList>
            <person name="Hyden B."/>
            <person name="Feng K."/>
            <person name="Yates T.B."/>
            <person name="Jawdy S."/>
            <person name="Cereghino C."/>
            <person name="Smart L.B."/>
            <person name="Muchero W."/>
        </authorList>
    </citation>
    <scope>NUCLEOTIDE SEQUENCE</scope>
    <source>
        <tissue evidence="2">Shoot tip</tissue>
    </source>
</reference>
<dbReference type="EMBL" id="JAPFFM010000001">
    <property type="protein sequence ID" value="KAJ6777755.1"/>
    <property type="molecule type" value="Genomic_DNA"/>
</dbReference>
<protein>
    <submittedName>
        <fullName evidence="2">Uncharacterized protein</fullName>
    </submittedName>
</protein>
<keyword evidence="3" id="KW-1185">Reference proteome</keyword>
<keyword evidence="1" id="KW-0472">Membrane</keyword>
<keyword evidence="1" id="KW-0812">Transmembrane</keyword>
<organism evidence="2 3">
    <name type="scientific">Salix koriyanagi</name>
    <dbReference type="NCBI Taxonomy" id="2511006"/>
    <lineage>
        <taxon>Eukaryota</taxon>
        <taxon>Viridiplantae</taxon>
        <taxon>Streptophyta</taxon>
        <taxon>Embryophyta</taxon>
        <taxon>Tracheophyta</taxon>
        <taxon>Spermatophyta</taxon>
        <taxon>Magnoliopsida</taxon>
        <taxon>eudicotyledons</taxon>
        <taxon>Gunneridae</taxon>
        <taxon>Pentapetalae</taxon>
        <taxon>rosids</taxon>
        <taxon>fabids</taxon>
        <taxon>Malpighiales</taxon>
        <taxon>Salicaceae</taxon>
        <taxon>Saliceae</taxon>
        <taxon>Salix</taxon>
    </lineage>
</organism>
<feature type="transmembrane region" description="Helical" evidence="1">
    <location>
        <begin position="71"/>
        <end position="90"/>
    </location>
</feature>
<sequence length="106" mass="12285">MHEFSILLKREQSRLQLTPQFRKSFPGLLSFYHFSSQHWEDCYLGMTLGPLLVLPYPCSHLSLAGYHGSTFLLFSLVLWLVVLFMELFLVPSLSIQFQIFWEGGGN</sequence>
<reference evidence="2" key="1">
    <citation type="submission" date="2022-11" db="EMBL/GenBank/DDBJ databases">
        <authorList>
            <person name="Hyden B.L."/>
            <person name="Feng K."/>
            <person name="Yates T."/>
            <person name="Jawdy S."/>
            <person name="Smart L.B."/>
            <person name="Muchero W."/>
        </authorList>
    </citation>
    <scope>NUCLEOTIDE SEQUENCE</scope>
    <source>
        <tissue evidence="2">Shoot tip</tissue>
    </source>
</reference>
<gene>
    <name evidence="2" type="ORF">OIU74_001686</name>
</gene>